<dbReference type="RefSeq" id="WP_095044735.1">
    <property type="nucleotide sequence ID" value="NZ_LN890655.1"/>
</dbReference>
<feature type="domain" description="Acyl-CoA dehydrogenase/oxidase C-terminal" evidence="7">
    <location>
        <begin position="227"/>
        <end position="376"/>
    </location>
</feature>
<evidence type="ECO:0000256" key="3">
    <source>
        <dbReference type="ARBA" id="ARBA00022630"/>
    </source>
</evidence>
<evidence type="ECO:0000256" key="1">
    <source>
        <dbReference type="ARBA" id="ARBA00001974"/>
    </source>
</evidence>
<keyword evidence="3 6" id="KW-0285">Flavoprotein</keyword>
<dbReference type="Pfam" id="PF00441">
    <property type="entry name" value="Acyl-CoA_dh_1"/>
    <property type="match status" value="1"/>
</dbReference>
<dbReference type="SUPFAM" id="SSF56645">
    <property type="entry name" value="Acyl-CoA dehydrogenase NM domain-like"/>
    <property type="match status" value="1"/>
</dbReference>
<dbReference type="InterPro" id="IPR013786">
    <property type="entry name" value="AcylCoA_DH/ox_N"/>
</dbReference>
<dbReference type="Pfam" id="PF02771">
    <property type="entry name" value="Acyl-CoA_dh_N"/>
    <property type="match status" value="1"/>
</dbReference>
<evidence type="ECO:0000313" key="10">
    <source>
        <dbReference type="EMBL" id="CUS05527.2"/>
    </source>
</evidence>
<dbReference type="SUPFAM" id="SSF47203">
    <property type="entry name" value="Acyl-CoA dehydrogenase C-terminal domain-like"/>
    <property type="match status" value="1"/>
</dbReference>
<evidence type="ECO:0000256" key="6">
    <source>
        <dbReference type="RuleBase" id="RU362125"/>
    </source>
</evidence>
<evidence type="ECO:0000256" key="2">
    <source>
        <dbReference type="ARBA" id="ARBA00009347"/>
    </source>
</evidence>
<dbReference type="PANTHER" id="PTHR43884:SF12">
    <property type="entry name" value="ISOVALERYL-COA DEHYDROGENASE, MITOCHONDRIAL-RELATED"/>
    <property type="match status" value="1"/>
</dbReference>
<dbReference type="OrthoDB" id="9778581at2"/>
<reference evidence="10" key="1">
    <citation type="submission" date="2016-01" db="EMBL/GenBank/DDBJ databases">
        <authorList>
            <person name="Mcilroy J.S."/>
            <person name="Karst M S."/>
            <person name="Albertsen M."/>
        </authorList>
    </citation>
    <scope>NUCLEOTIDE SEQUENCE</scope>
    <source>
        <strain evidence="10">Cfx-K</strain>
    </source>
</reference>
<evidence type="ECO:0000313" key="11">
    <source>
        <dbReference type="Proteomes" id="UP000215027"/>
    </source>
</evidence>
<feature type="domain" description="Acyl-CoA oxidase/dehydrogenase middle" evidence="8">
    <location>
        <begin position="123"/>
        <end position="215"/>
    </location>
</feature>
<keyword evidence="11" id="KW-1185">Reference proteome</keyword>
<feature type="domain" description="Acyl-CoA dehydrogenase/oxidase N-terminal" evidence="9">
    <location>
        <begin position="7"/>
        <end position="118"/>
    </location>
</feature>
<dbReference type="PANTHER" id="PTHR43884">
    <property type="entry name" value="ACYL-COA DEHYDROGENASE"/>
    <property type="match status" value="1"/>
</dbReference>
<evidence type="ECO:0000256" key="4">
    <source>
        <dbReference type="ARBA" id="ARBA00022827"/>
    </source>
</evidence>
<keyword evidence="5 6" id="KW-0560">Oxidoreductase</keyword>
<gene>
    <name evidence="10" type="primary">yngJ</name>
    <name evidence="10" type="ORF">CFX0092_A3649</name>
</gene>
<dbReference type="EMBL" id="LN890655">
    <property type="protein sequence ID" value="CUS05527.2"/>
    <property type="molecule type" value="Genomic_DNA"/>
</dbReference>
<dbReference type="Gene3D" id="2.40.110.10">
    <property type="entry name" value="Butyryl-CoA Dehydrogenase, subunit A, domain 2"/>
    <property type="match status" value="1"/>
</dbReference>
<evidence type="ECO:0000259" key="7">
    <source>
        <dbReference type="Pfam" id="PF00441"/>
    </source>
</evidence>
<dbReference type="FunFam" id="1.20.140.10:FF:000004">
    <property type="entry name" value="Acyl-CoA dehydrogenase FadE25"/>
    <property type="match status" value="1"/>
</dbReference>
<dbReference type="Pfam" id="PF02770">
    <property type="entry name" value="Acyl-CoA_dh_M"/>
    <property type="match status" value="1"/>
</dbReference>
<comment type="cofactor">
    <cofactor evidence="1 6">
        <name>FAD</name>
        <dbReference type="ChEBI" id="CHEBI:57692"/>
    </cofactor>
</comment>
<dbReference type="PIRSF" id="PIRSF016578">
    <property type="entry name" value="HsaA"/>
    <property type="match status" value="1"/>
</dbReference>
<evidence type="ECO:0000259" key="9">
    <source>
        <dbReference type="Pfam" id="PF02771"/>
    </source>
</evidence>
<comment type="similarity">
    <text evidence="2 6">Belongs to the acyl-CoA dehydrogenase family.</text>
</comment>
<dbReference type="InterPro" id="IPR006089">
    <property type="entry name" value="Acyl-CoA_DH_CS"/>
</dbReference>
<keyword evidence="4 6" id="KW-0274">FAD</keyword>
<dbReference type="InterPro" id="IPR037069">
    <property type="entry name" value="AcylCoA_DH/ox_N_sf"/>
</dbReference>
<dbReference type="Gene3D" id="1.10.540.10">
    <property type="entry name" value="Acyl-CoA dehydrogenase/oxidase, N-terminal domain"/>
    <property type="match status" value="1"/>
</dbReference>
<evidence type="ECO:0000256" key="5">
    <source>
        <dbReference type="ARBA" id="ARBA00023002"/>
    </source>
</evidence>
<evidence type="ECO:0000259" key="8">
    <source>
        <dbReference type="Pfam" id="PF02770"/>
    </source>
</evidence>
<protein>
    <submittedName>
        <fullName evidence="10">Acyl-CoA dehydrogenase YngJ</fullName>
        <ecNumber evidence="10">1.3.99.-</ecNumber>
    </submittedName>
</protein>
<dbReference type="PROSITE" id="PS00073">
    <property type="entry name" value="ACYL_COA_DH_2"/>
    <property type="match status" value="1"/>
</dbReference>
<dbReference type="EC" id="1.3.99.-" evidence="10"/>
<dbReference type="InterPro" id="IPR009100">
    <property type="entry name" value="AcylCoA_DH/oxidase_NM_dom_sf"/>
</dbReference>
<dbReference type="InterPro" id="IPR009075">
    <property type="entry name" value="AcylCo_DH/oxidase_C"/>
</dbReference>
<dbReference type="GO" id="GO:0050660">
    <property type="term" value="F:flavin adenine dinucleotide binding"/>
    <property type="evidence" value="ECO:0007669"/>
    <property type="project" value="InterPro"/>
</dbReference>
<organism evidence="10 11">
    <name type="scientific">Candidatus Promineifilum breve</name>
    <dbReference type="NCBI Taxonomy" id="1806508"/>
    <lineage>
        <taxon>Bacteria</taxon>
        <taxon>Bacillati</taxon>
        <taxon>Chloroflexota</taxon>
        <taxon>Ardenticatenia</taxon>
        <taxon>Candidatus Promineifilales</taxon>
        <taxon>Candidatus Promineifilaceae</taxon>
        <taxon>Candidatus Promineifilum</taxon>
    </lineage>
</organism>
<dbReference type="FunFam" id="2.40.110.10:FF:000002">
    <property type="entry name" value="Acyl-CoA dehydrogenase fadE12"/>
    <property type="match status" value="1"/>
</dbReference>
<accession>A0A170PJF8</accession>
<dbReference type="Proteomes" id="UP000215027">
    <property type="component" value="Chromosome I"/>
</dbReference>
<dbReference type="InterPro" id="IPR046373">
    <property type="entry name" value="Acyl-CoA_Oxase/DH_mid-dom_sf"/>
</dbReference>
<name>A0A170PJF8_9CHLR</name>
<dbReference type="AlphaFoldDB" id="A0A170PJF8"/>
<dbReference type="InterPro" id="IPR006091">
    <property type="entry name" value="Acyl-CoA_Oxase/DH_mid-dom"/>
</dbReference>
<dbReference type="Gene3D" id="1.20.140.10">
    <property type="entry name" value="Butyryl-CoA Dehydrogenase, subunit A, domain 3"/>
    <property type="match status" value="1"/>
</dbReference>
<dbReference type="GO" id="GO:0003995">
    <property type="term" value="F:acyl-CoA dehydrogenase activity"/>
    <property type="evidence" value="ECO:0007669"/>
    <property type="project" value="InterPro"/>
</dbReference>
<dbReference type="InterPro" id="IPR036250">
    <property type="entry name" value="AcylCo_DH-like_C"/>
</dbReference>
<proteinExistence type="inferred from homology"/>
<dbReference type="KEGG" id="pbf:CFX0092_A3649"/>
<sequence length="377" mass="40468">MQFELNAEQRALRDVVHDFVAAELRPRARHTDETGEFNWPATRKMGPLGLLGLEVPEAYGGAALDAISVAIVIEELGWGCGSTALAIAAHNGLGLGPLVAFGSEAQKREWLPRLTSGQGKLACLSLTEPGAGSDLKGGVKTRAVAEGDSWIIDGAKMWMTNASISDLMVVLCRTDRDALSHILVPSDTPGITIGPPEKKMGLHGSPTHAVTFDEVRVPRANLLGGEGRGLAQTLATLDSGRVGIGALALGLAQAAYEEALKYAQQREAFGQPIANFQAIQWMLADAATEIEAARLMVHKAAWLKGLGRPYSQMASMAKLFATEVSERVCRNAIQIHGGFGYSSEFEVERMYRDTRLMTIGEGTSEIQRLVIARHLLS</sequence>
<dbReference type="FunFam" id="1.10.540.10:FF:000002">
    <property type="entry name" value="Acyl-CoA dehydrogenase FadE19"/>
    <property type="match status" value="1"/>
</dbReference>